<dbReference type="EMBL" id="AP014685">
    <property type="protein sequence ID" value="BAR62024.1"/>
    <property type="molecule type" value="Genomic_DNA"/>
</dbReference>
<evidence type="ECO:0000313" key="2">
    <source>
        <dbReference type="Proteomes" id="UP000063308"/>
    </source>
</evidence>
<protein>
    <recommendedName>
        <fullName evidence="3">Transposase</fullName>
    </recommendedName>
</protein>
<dbReference type="Proteomes" id="UP000063308">
    <property type="component" value="Chromosome"/>
</dbReference>
<proteinExistence type="predicted"/>
<evidence type="ECO:0000313" key="1">
    <source>
        <dbReference type="EMBL" id="BAR62024.1"/>
    </source>
</evidence>
<gene>
    <name evidence="1" type="ORF">NK6_8880</name>
</gene>
<reference evidence="1 2" key="1">
    <citation type="submission" date="2014-11" db="EMBL/GenBank/DDBJ databases">
        <title>Symbiosis island explosion on the genome of extra-slow-growing strains of soybean bradyrhizobia with massive insertion sequences.</title>
        <authorList>
            <person name="Iida T."/>
            <person name="Minamisawa K."/>
        </authorList>
    </citation>
    <scope>NUCLEOTIDE SEQUENCE [LARGE SCALE GENOMIC DNA]</scope>
    <source>
        <strain evidence="1 2">NK6</strain>
    </source>
</reference>
<name>A0A0E4G103_9BRAD</name>
<sequence length="72" mass="7649">MSRAKHTGKRGNADLHAQAITLSQRPWGNSAAEWKALEAVVTQLGAAAPKAAKEAIASRQRSMRLLPNPFGG</sequence>
<dbReference type="AlphaFoldDB" id="A0A0E4G103"/>
<evidence type="ECO:0008006" key="3">
    <source>
        <dbReference type="Google" id="ProtNLM"/>
    </source>
</evidence>
<accession>A0A0E4G103</accession>
<organism evidence="1 2">
    <name type="scientific">Bradyrhizobium diazoefficiens</name>
    <dbReference type="NCBI Taxonomy" id="1355477"/>
    <lineage>
        <taxon>Bacteria</taxon>
        <taxon>Pseudomonadati</taxon>
        <taxon>Pseudomonadota</taxon>
        <taxon>Alphaproteobacteria</taxon>
        <taxon>Hyphomicrobiales</taxon>
        <taxon>Nitrobacteraceae</taxon>
        <taxon>Bradyrhizobium</taxon>
    </lineage>
</organism>